<dbReference type="AlphaFoldDB" id="A0A1W0VXE9"/>
<reference evidence="5 6" key="1">
    <citation type="journal article" date="2009" name="Nature">
        <title>The Sorghum bicolor genome and the diversification of grasses.</title>
        <authorList>
            <person name="Paterson A.H."/>
            <person name="Bowers J.E."/>
            <person name="Bruggmann R."/>
            <person name="Dubchak I."/>
            <person name="Grimwood J."/>
            <person name="Gundlach H."/>
            <person name="Haberer G."/>
            <person name="Hellsten U."/>
            <person name="Mitros T."/>
            <person name="Poliakov A."/>
            <person name="Schmutz J."/>
            <person name="Spannagl M."/>
            <person name="Tang H."/>
            <person name="Wang X."/>
            <person name="Wicker T."/>
            <person name="Bharti A.K."/>
            <person name="Chapman J."/>
            <person name="Feltus F.A."/>
            <person name="Gowik U."/>
            <person name="Grigoriev I.V."/>
            <person name="Lyons E."/>
            <person name="Maher C.A."/>
            <person name="Martis M."/>
            <person name="Narechania A."/>
            <person name="Otillar R.P."/>
            <person name="Penning B.W."/>
            <person name="Salamov A.A."/>
            <person name="Wang Y."/>
            <person name="Zhang L."/>
            <person name="Carpita N.C."/>
            <person name="Freeling M."/>
            <person name="Gingle A.R."/>
            <person name="Hash C.T."/>
            <person name="Keller B."/>
            <person name="Klein P."/>
            <person name="Kresovich S."/>
            <person name="McCann M.C."/>
            <person name="Ming R."/>
            <person name="Peterson D.G."/>
            <person name="Mehboob-ur-Rahman"/>
            <person name="Ware D."/>
            <person name="Westhoff P."/>
            <person name="Mayer K.F."/>
            <person name="Messing J."/>
            <person name="Rokhsar D.S."/>
        </authorList>
    </citation>
    <scope>NUCLEOTIDE SEQUENCE [LARGE SCALE GENOMIC DNA]</scope>
    <source>
        <strain evidence="6">cv. BTx623</strain>
    </source>
</reference>
<proteinExistence type="inferred from homology"/>
<feature type="non-terminal residue" evidence="5">
    <location>
        <position position="309"/>
    </location>
</feature>
<dbReference type="OMA" id="PRIYTRL"/>
<keyword evidence="2" id="KW-0677">Repeat</keyword>
<dbReference type="Pfam" id="PF01535">
    <property type="entry name" value="PPR"/>
    <property type="match status" value="2"/>
</dbReference>
<dbReference type="InterPro" id="IPR011990">
    <property type="entry name" value="TPR-like_helical_dom_sf"/>
</dbReference>
<dbReference type="eggNOG" id="KOG4197">
    <property type="taxonomic scope" value="Eukaryota"/>
</dbReference>
<gene>
    <name evidence="5" type="ORF">SORBI_3003G149900</name>
</gene>
<dbReference type="PROSITE" id="PS51375">
    <property type="entry name" value="PPR"/>
    <property type="match status" value="2"/>
</dbReference>
<evidence type="ECO:0000256" key="1">
    <source>
        <dbReference type="ARBA" id="ARBA00007626"/>
    </source>
</evidence>
<dbReference type="Gramene" id="OQU86802">
    <property type="protein sequence ID" value="OQU86802"/>
    <property type="gene ID" value="SORBI_3003G149900"/>
</dbReference>
<dbReference type="PANTHER" id="PTHR47874">
    <property type="entry name" value="EXPRESSED PROTEIN"/>
    <property type="match status" value="1"/>
</dbReference>
<evidence type="ECO:0008006" key="7">
    <source>
        <dbReference type="Google" id="ProtNLM"/>
    </source>
</evidence>
<feature type="repeat" description="PPR" evidence="4">
    <location>
        <begin position="213"/>
        <end position="247"/>
    </location>
</feature>
<dbReference type="GO" id="GO:0003729">
    <property type="term" value="F:mRNA binding"/>
    <property type="evidence" value="ECO:0000318"/>
    <property type="project" value="GO_Central"/>
</dbReference>
<dbReference type="InterPro" id="IPR002885">
    <property type="entry name" value="PPR_rpt"/>
</dbReference>
<accession>A0A1W0VXE9</accession>
<dbReference type="EMBL" id="CM000762">
    <property type="protein sequence ID" value="OQU86802.1"/>
    <property type="molecule type" value="Genomic_DNA"/>
</dbReference>
<comment type="similarity">
    <text evidence="1">Belongs to the PPR family. P subfamily.</text>
</comment>
<evidence type="ECO:0000256" key="3">
    <source>
        <dbReference type="ARBA" id="ARBA00022946"/>
    </source>
</evidence>
<organism evidence="5 6">
    <name type="scientific">Sorghum bicolor</name>
    <name type="common">Sorghum</name>
    <name type="synonym">Sorghum vulgare</name>
    <dbReference type="NCBI Taxonomy" id="4558"/>
    <lineage>
        <taxon>Eukaryota</taxon>
        <taxon>Viridiplantae</taxon>
        <taxon>Streptophyta</taxon>
        <taxon>Embryophyta</taxon>
        <taxon>Tracheophyta</taxon>
        <taxon>Spermatophyta</taxon>
        <taxon>Magnoliopsida</taxon>
        <taxon>Liliopsida</taxon>
        <taxon>Poales</taxon>
        <taxon>Poaceae</taxon>
        <taxon>PACMAD clade</taxon>
        <taxon>Panicoideae</taxon>
        <taxon>Andropogonodae</taxon>
        <taxon>Andropogoneae</taxon>
        <taxon>Sorghinae</taxon>
        <taxon>Sorghum</taxon>
    </lineage>
</organism>
<name>A0A1W0VXE9_SORBI</name>
<dbReference type="Proteomes" id="UP000000768">
    <property type="component" value="Chromosome 3"/>
</dbReference>
<dbReference type="NCBIfam" id="TIGR00756">
    <property type="entry name" value="PPR"/>
    <property type="match status" value="3"/>
</dbReference>
<keyword evidence="3" id="KW-0809">Transit peptide</keyword>
<evidence type="ECO:0000256" key="4">
    <source>
        <dbReference type="PROSITE-ProRule" id="PRU00708"/>
    </source>
</evidence>
<dbReference type="PANTHER" id="PTHR47874:SF6">
    <property type="entry name" value="PENTATRICOPEPTIDE REPEAT-CONTAINING PROTEIN"/>
    <property type="match status" value="1"/>
</dbReference>
<dbReference type="InterPro" id="IPR044179">
    <property type="entry name" value="PPR5-like"/>
</dbReference>
<evidence type="ECO:0000256" key="2">
    <source>
        <dbReference type="ARBA" id="ARBA00022737"/>
    </source>
</evidence>
<sequence length="309" mass="34230">QERKRWGGRTWWLLVAGEGLQPEDRDPETWRTAALALALAPAAEHEQPDALAHILRTEAAVSGVSRKAAAARQQSTNLWPRVVLEALDSTVAACRWESALEIFELLRKQHWYEPRSQTYARLLMMLGKCRQPGPAAALFKAMLSERLRPTADVYTALVGAYGYSGFLDEALAAVEQMKGAADCKPDGYTFSSRRFDLIPAVLDEMSYLGIECNSVIHNAIIDGYGKAAMFEEMEGALSAMLESGSNVPDIYTMNSVIGAYGNHGRTDEMEKSYSEFQLMGVEPDTKTFNIKSYGKAGMYDKMMSIFSLV</sequence>
<dbReference type="InParanoid" id="A0A1W0VXE9"/>
<dbReference type="Gene3D" id="1.25.40.10">
    <property type="entry name" value="Tetratricopeptide repeat domain"/>
    <property type="match status" value="2"/>
</dbReference>
<evidence type="ECO:0000313" key="6">
    <source>
        <dbReference type="Proteomes" id="UP000000768"/>
    </source>
</evidence>
<reference evidence="6" key="2">
    <citation type="journal article" date="2018" name="Plant J.">
        <title>The Sorghum bicolor reference genome: improved assembly, gene annotations, a transcriptome atlas, and signatures of genome organization.</title>
        <authorList>
            <person name="McCormick R.F."/>
            <person name="Truong S.K."/>
            <person name="Sreedasyam A."/>
            <person name="Jenkins J."/>
            <person name="Shu S."/>
            <person name="Sims D."/>
            <person name="Kennedy M."/>
            <person name="Amirebrahimi M."/>
            <person name="Weers B.D."/>
            <person name="McKinley B."/>
            <person name="Mattison A."/>
            <person name="Morishige D.T."/>
            <person name="Grimwood J."/>
            <person name="Schmutz J."/>
            <person name="Mullet J.E."/>
        </authorList>
    </citation>
    <scope>NUCLEOTIDE SEQUENCE [LARGE SCALE GENOMIC DNA]</scope>
    <source>
        <strain evidence="6">cv. BTx623</strain>
    </source>
</reference>
<dbReference type="Pfam" id="PF13041">
    <property type="entry name" value="PPR_2"/>
    <property type="match status" value="1"/>
</dbReference>
<protein>
    <recommendedName>
        <fullName evidence="7">Pentacotripeptide-repeat region of PRORP domain-containing protein</fullName>
    </recommendedName>
</protein>
<keyword evidence="6" id="KW-1185">Reference proteome</keyword>
<feature type="repeat" description="PPR" evidence="4">
    <location>
        <begin position="249"/>
        <end position="283"/>
    </location>
</feature>
<evidence type="ECO:0000313" key="5">
    <source>
        <dbReference type="EMBL" id="OQU86802.1"/>
    </source>
</evidence>